<dbReference type="InterPro" id="IPR037066">
    <property type="entry name" value="Plug_dom_sf"/>
</dbReference>
<dbReference type="Proteomes" id="UP000198336">
    <property type="component" value="Unassembled WGS sequence"/>
</dbReference>
<reference evidence="3 4" key="1">
    <citation type="submission" date="2016-11" db="EMBL/GenBank/DDBJ databases">
        <title>Whole genomes of Flavobacteriaceae.</title>
        <authorList>
            <person name="Stine C."/>
            <person name="Li C."/>
            <person name="Tadesse D."/>
        </authorList>
    </citation>
    <scope>NUCLEOTIDE SEQUENCE [LARGE SCALE GENOMIC DNA]</scope>
    <source>
        <strain evidence="3 4">CCUG 59446</strain>
    </source>
</reference>
<dbReference type="InterPro" id="IPR012910">
    <property type="entry name" value="Plug_dom"/>
</dbReference>
<dbReference type="NCBIfam" id="TIGR04056">
    <property type="entry name" value="OMP_RagA_SusC"/>
    <property type="match status" value="1"/>
</dbReference>
<gene>
    <name evidence="3" type="ORF">B0A75_13465</name>
</gene>
<accession>A0A226HX40</accession>
<proteinExistence type="predicted"/>
<dbReference type="SUPFAM" id="SSF49464">
    <property type="entry name" value="Carboxypeptidase regulatory domain-like"/>
    <property type="match status" value="1"/>
</dbReference>
<evidence type="ECO:0000313" key="3">
    <source>
        <dbReference type="EMBL" id="OXA98672.1"/>
    </source>
</evidence>
<name>A0A226HX40_9FLAO</name>
<dbReference type="Pfam" id="PF13715">
    <property type="entry name" value="CarbopepD_reg_2"/>
    <property type="match status" value="1"/>
</dbReference>
<dbReference type="AlphaFoldDB" id="A0A226HX40"/>
<dbReference type="SUPFAM" id="SSF56935">
    <property type="entry name" value="Porins"/>
    <property type="match status" value="1"/>
</dbReference>
<dbReference type="EMBL" id="MUHA01000021">
    <property type="protein sequence ID" value="OXA98672.1"/>
    <property type="molecule type" value="Genomic_DNA"/>
</dbReference>
<dbReference type="RefSeq" id="WP_089054806.1">
    <property type="nucleotide sequence ID" value="NZ_JBGGGN010000003.1"/>
</dbReference>
<dbReference type="NCBIfam" id="TIGR04057">
    <property type="entry name" value="SusC_RagA_signa"/>
    <property type="match status" value="1"/>
</dbReference>
<feature type="domain" description="TonB-dependent receptor plug" evidence="2">
    <location>
        <begin position="122"/>
        <end position="239"/>
    </location>
</feature>
<evidence type="ECO:0000259" key="2">
    <source>
        <dbReference type="Pfam" id="PF07715"/>
    </source>
</evidence>
<dbReference type="Pfam" id="PF07715">
    <property type="entry name" value="Plug"/>
    <property type="match status" value="1"/>
</dbReference>
<evidence type="ECO:0000256" key="1">
    <source>
        <dbReference type="SAM" id="SignalP"/>
    </source>
</evidence>
<protein>
    <submittedName>
        <fullName evidence="3">SusC/RagA family TonB-linked outer membrane protein</fullName>
    </submittedName>
</protein>
<sequence length="1072" mass="118379">MKQALIKRCSFLLFTLMSVLSYAQTTNSQGTVTVTGTVTDNSGGVMPGVNVTEKSTKNTVTTDFNGQYQIKVKAGGTLVFSFIGMKKKELPLSGRTVIDAKLEEDSNQLENIVVVGYASQKKSHLTGSVVTAKMSEISDLPVGDLGTALQGRVLGVGVSGGSTRPGAKSNLTIRQPYSLAKDGGNLNPLYVIDGVLQIDAQGLNDSTLFDNLDASEVESISFLKDAAAAIYGARSAQGVVLVTTKRGTKGDPKFTYSGSYGTNDKTYQTKTLNAYEFGKYVNIMNGPNGYNQPVTDPQYFFSDDELEYFKTLKNTYLDDEWKPSFNLRQNLNVSGGTDKATYFAGVSYYKQNGNLSTLDYEKWNFRAGTDIKLSSNWKAGIQLSGFYSDQTKTFNKIGGEVEENDYNKLLMHVPYIPNYVNGLPMELPNNNDGNQRYHYNEIKRLNNLAETTATTMTINMYTEYKFPFVKGLMARGAYARTMGSGRGTQVGTGYTLYQFTGLGTNGHIYNDDITTPPLRSKFYDNGNRLYFSNTTNLSQQYNLNFSYDRTFGKHNVSGLFAIERSEATSNNEVVFKSNVLEGTNGQFNTATGPIDGSTTKSESGSLSYVGRVNYAYDDKYLAEFLFRSDASTKFAPANYWGNFYSASVGWVMSKEDFFKSSVIDFLKVRYSVGLLGKDDTKAWLWRQRYTFQGYKGGVFGGNSDLTNGWKMEASPNPDATWSDELKMNFGVDARFLNNRLSVTAESYYNVGTNLLLNKTGNLPFTIGGTVAAQNYGSVDTYGYELSVGWSDKIGKDTSYGIDLRFGWSGDKVIKGDFNDEDILKPWNPKPGYSSDNGVWGYDYIGMFKTQEDINAYVSKYNITSVFGTAVANLKPGMLYYSDVRGAYLGNGKFAAPDGIIDVNDQVQLASKANTQYSIGTTLRFAYKSFSLNTVVNASFGNGWSDIGSQARKSLKTKIPQIVDNTVSIWNDIYDPTVNPNGSMPNPAFESINSVASKFWEVDSFRIACRNITLSYALPENALKALKMNSCKVNLVALNPFNLYNPYSFQEANGSYLDYPTLRTISLGLNLGF</sequence>
<dbReference type="Gene3D" id="2.170.130.10">
    <property type="entry name" value="TonB-dependent receptor, plug domain"/>
    <property type="match status" value="1"/>
</dbReference>
<dbReference type="Gene3D" id="2.60.40.1120">
    <property type="entry name" value="Carboxypeptidase-like, regulatory domain"/>
    <property type="match status" value="1"/>
</dbReference>
<feature type="chain" id="PRO_5012782114" evidence="1">
    <location>
        <begin position="24"/>
        <end position="1072"/>
    </location>
</feature>
<keyword evidence="1" id="KW-0732">Signal</keyword>
<comment type="caution">
    <text evidence="3">The sequence shown here is derived from an EMBL/GenBank/DDBJ whole genome shotgun (WGS) entry which is preliminary data.</text>
</comment>
<evidence type="ECO:0000313" key="4">
    <source>
        <dbReference type="Proteomes" id="UP000198336"/>
    </source>
</evidence>
<feature type="signal peptide" evidence="1">
    <location>
        <begin position="1"/>
        <end position="23"/>
    </location>
</feature>
<dbReference type="InterPro" id="IPR008969">
    <property type="entry name" value="CarboxyPept-like_regulatory"/>
</dbReference>
<keyword evidence="4" id="KW-1185">Reference proteome</keyword>
<dbReference type="InterPro" id="IPR023996">
    <property type="entry name" value="TonB-dep_OMP_SusC/RagA"/>
</dbReference>
<dbReference type="InterPro" id="IPR023997">
    <property type="entry name" value="TonB-dep_OMP_SusC/RagA_CS"/>
</dbReference>
<organism evidence="3 4">
    <name type="scientific">Flavobacterium oncorhynchi</name>
    <dbReference type="NCBI Taxonomy" id="728056"/>
    <lineage>
        <taxon>Bacteria</taxon>
        <taxon>Pseudomonadati</taxon>
        <taxon>Bacteroidota</taxon>
        <taxon>Flavobacteriia</taxon>
        <taxon>Flavobacteriales</taxon>
        <taxon>Flavobacteriaceae</taxon>
        <taxon>Flavobacterium</taxon>
    </lineage>
</organism>